<dbReference type="Pfam" id="PF05729">
    <property type="entry name" value="NACHT"/>
    <property type="match status" value="1"/>
</dbReference>
<dbReference type="PROSITE" id="PS00675">
    <property type="entry name" value="SIGMA54_INTERACT_1"/>
    <property type="match status" value="1"/>
</dbReference>
<sequence>DSHNDMLSCIFPSSRSSLSPQKALELANIHLENARKANDPDLKLAMCIDVEAALHRMKRAVRKSLVPPTSVEDETLCNGIFTVYLERGKLLDDMGYSDEAQASISKAEKWRFAQNAVGKPGLSTTSNQSSTKLKGKLNRKDPALVPPGIFFQNVARPMVKYPLPKSDERIDSTPQLAYCLGLLPKTLSSPSSSSPTAILDKSLDQHQRAWILDTEKNADEQDRLRSLATKLIIAFIDDSLKDPSTVTEVMHLAPVLEKVHYRKLLNTFIDGIGKSTLLDLSLLEGLTQQIQSTTSDYLMTDDLARILRVLNTCLQDTHHQSTQHLYQLTLVVSRVLDAMADSKVEGLNREKLHVPLSAYLGALKSSSDPYLVYQAVYAYQALQYVPDDESPLQSVLRRTRVMVDGVSGLLTSVKNFDVSGFIDGLGQLNEGAQEVLNVAQAGFEGVSSLIKNGEGFLDSLKEGLSFSLKRAWYPALRATYALLRDGRLADFKKLVCEAPCRRNPAFEWGICQQLGEVAANPLWDDSTRRSAIDFLGEIYKNDADWGRQPHVKQWILTILIQLADLSDSSIKLHIDTLLQDLEKNGDAGKQAMYHTCINEPPCPYPLMVCSPPLASPSLLKCIQGIPDVEDDLRMLRVRRLAGRGDGVYIPPQAKASLQASNDVLFLLMENVKEFLSGDRQVLLLLGESGAGKSTFNRELECDLWSDYKKKEGRIPLLINLPAIDKPDQDLIAKHLRRNDFTEPQIREMKNYREFILICDGYDESQQSHNLYTTNQLNQPGQWKAKMVISCRSEYLPQDYKDRFQPIGQNHVAAPSLFQEAVIAPFSEGQVQDYIEQYVFQSRPLWRTKDYLEALGKVPNLLDLVKNPFLLTLSLEVLPRVVDVGQIQDLSRAKITRVALYDQFVEQWLERGKKRVGGNDLSQQAKSAFDTLVDGGFTQNGIHFLKGLAAAIYKEQAGHPVVEYSRLRDEGTWKTAFFSREDEIYLLREACPLIRNGSQYRFIHRSLLEYCFTLTVFDPEESKILRTSFVPVRRKSVSSIFSFDDQTAPEEELVSAQEPVIDHPLTWRSFAGEPSILQFLAERVQQDSHFKEQLLGMIERSKTNKEERTAAANAITILVRAGMQFNGADLKGIQIPGADLSDGEFDSSQLQGADLRKVNLRNVWLRQADLSNAQLAGVQFGEWPFLTEDSKVKSCAYSPDGRTCVMGLIDGAISVYDTTTWRKTHTLRDHAKEVTNVVYSPSGHQIASCSSDKTVRLWNVQTGELGAILRGHTKEVTSVVYSPSGQQIATGSNDKTARLWDVQTGTTGVTLSGHTDWITSVVFSPCGQEIASGSRDSTVRLWDAQTGTPGPILSGHTDWVTSV</sequence>
<accession>A0A9P6TVR9</accession>
<gene>
    <name evidence="7" type="ORF">BG011_000251</name>
</gene>
<dbReference type="Gene3D" id="3.40.50.300">
    <property type="entry name" value="P-loop containing nucleotide triphosphate hydrolases"/>
    <property type="match status" value="1"/>
</dbReference>
<keyword evidence="8" id="KW-1185">Reference proteome</keyword>
<keyword evidence="2" id="KW-0677">Repeat</keyword>
<feature type="non-terminal residue" evidence="7">
    <location>
        <position position="1362"/>
    </location>
</feature>
<evidence type="ECO:0000256" key="3">
    <source>
        <dbReference type="PROSITE-ProRule" id="PRU00221"/>
    </source>
</evidence>
<evidence type="ECO:0000259" key="5">
    <source>
        <dbReference type="Pfam" id="PF05729"/>
    </source>
</evidence>
<evidence type="ECO:0000256" key="1">
    <source>
        <dbReference type="ARBA" id="ARBA00022574"/>
    </source>
</evidence>
<proteinExistence type="predicted"/>
<feature type="domain" description="NACHT" evidence="5">
    <location>
        <begin position="681"/>
        <end position="837"/>
    </location>
</feature>
<feature type="repeat" description="WD" evidence="3">
    <location>
        <begin position="1268"/>
        <end position="1309"/>
    </location>
</feature>
<dbReference type="OrthoDB" id="2376502at2759"/>
<dbReference type="Pfam" id="PF00400">
    <property type="entry name" value="WD40"/>
    <property type="match status" value="3"/>
</dbReference>
<dbReference type="InterPro" id="IPR036322">
    <property type="entry name" value="WD40_repeat_dom_sf"/>
</dbReference>
<feature type="repeat" description="WD" evidence="3">
    <location>
        <begin position="1226"/>
        <end position="1267"/>
    </location>
</feature>
<organism evidence="7 8">
    <name type="scientific">Mortierella polycephala</name>
    <dbReference type="NCBI Taxonomy" id="41804"/>
    <lineage>
        <taxon>Eukaryota</taxon>
        <taxon>Fungi</taxon>
        <taxon>Fungi incertae sedis</taxon>
        <taxon>Mucoromycota</taxon>
        <taxon>Mortierellomycotina</taxon>
        <taxon>Mortierellomycetes</taxon>
        <taxon>Mortierellales</taxon>
        <taxon>Mortierellaceae</taxon>
        <taxon>Mortierella</taxon>
    </lineage>
</organism>
<evidence type="ECO:0000313" key="8">
    <source>
        <dbReference type="Proteomes" id="UP000726737"/>
    </source>
</evidence>
<comment type="caution">
    <text evidence="7">The sequence shown here is derived from an EMBL/GenBank/DDBJ whole genome shotgun (WGS) entry which is preliminary data.</text>
</comment>
<dbReference type="InterPro" id="IPR020472">
    <property type="entry name" value="WD40_PAC1"/>
</dbReference>
<name>A0A9P6TVR9_9FUNG</name>
<evidence type="ECO:0000256" key="2">
    <source>
        <dbReference type="ARBA" id="ARBA00022737"/>
    </source>
</evidence>
<protein>
    <recommendedName>
        <fullName evidence="9">WD40 repeat-like protein</fullName>
    </recommendedName>
</protein>
<evidence type="ECO:0000259" key="6">
    <source>
        <dbReference type="Pfam" id="PF23948"/>
    </source>
</evidence>
<dbReference type="InterPro" id="IPR001680">
    <property type="entry name" value="WD40_rpt"/>
</dbReference>
<dbReference type="PRINTS" id="PR00320">
    <property type="entry name" value="GPROTEINBRPT"/>
</dbReference>
<feature type="compositionally biased region" description="Polar residues" evidence="4">
    <location>
        <begin position="122"/>
        <end position="132"/>
    </location>
</feature>
<dbReference type="InterPro" id="IPR027417">
    <property type="entry name" value="P-loop_NTPase"/>
</dbReference>
<feature type="region of interest" description="Disordered" evidence="4">
    <location>
        <begin position="118"/>
        <end position="138"/>
    </location>
</feature>
<dbReference type="InterPro" id="IPR007111">
    <property type="entry name" value="NACHT_NTPase"/>
</dbReference>
<evidence type="ECO:0008006" key="9">
    <source>
        <dbReference type="Google" id="ProtNLM"/>
    </source>
</evidence>
<dbReference type="SUPFAM" id="SSF141571">
    <property type="entry name" value="Pentapeptide repeat-like"/>
    <property type="match status" value="1"/>
</dbReference>
<dbReference type="Proteomes" id="UP000726737">
    <property type="component" value="Unassembled WGS sequence"/>
</dbReference>
<evidence type="ECO:0000313" key="7">
    <source>
        <dbReference type="EMBL" id="KAG0248285.1"/>
    </source>
</evidence>
<feature type="non-terminal residue" evidence="7">
    <location>
        <position position="1"/>
    </location>
</feature>
<dbReference type="Gene3D" id="2.160.20.80">
    <property type="entry name" value="E3 ubiquitin-protein ligase SopA"/>
    <property type="match status" value="1"/>
</dbReference>
<dbReference type="PROSITE" id="PS50082">
    <property type="entry name" value="WD_REPEATS_2"/>
    <property type="match status" value="3"/>
</dbReference>
<dbReference type="PROSITE" id="PS00678">
    <property type="entry name" value="WD_REPEATS_1"/>
    <property type="match status" value="3"/>
</dbReference>
<dbReference type="SUPFAM" id="SSF50978">
    <property type="entry name" value="WD40 repeat-like"/>
    <property type="match status" value="1"/>
</dbReference>
<dbReference type="PANTHER" id="PTHR19848">
    <property type="entry name" value="WD40 REPEAT PROTEIN"/>
    <property type="match status" value="1"/>
</dbReference>
<dbReference type="InterPro" id="IPR019775">
    <property type="entry name" value="WD40_repeat_CS"/>
</dbReference>
<feature type="repeat" description="WD" evidence="3">
    <location>
        <begin position="1310"/>
        <end position="1346"/>
    </location>
</feature>
<dbReference type="Pfam" id="PF23948">
    <property type="entry name" value="ARM_5"/>
    <property type="match status" value="1"/>
</dbReference>
<dbReference type="InterPro" id="IPR015943">
    <property type="entry name" value="WD40/YVTN_repeat-like_dom_sf"/>
</dbReference>
<dbReference type="CDD" id="cd00200">
    <property type="entry name" value="WD40"/>
    <property type="match status" value="1"/>
</dbReference>
<feature type="domain" description="Arm-like repeat" evidence="6">
    <location>
        <begin position="213"/>
        <end position="559"/>
    </location>
</feature>
<dbReference type="InterPro" id="IPR025662">
    <property type="entry name" value="Sigma_54_int_dom_ATP-bd_1"/>
</dbReference>
<dbReference type="PANTHER" id="PTHR19848:SF8">
    <property type="entry name" value="F-BOX AND WD REPEAT DOMAIN CONTAINING 7"/>
    <property type="match status" value="1"/>
</dbReference>
<dbReference type="InterPro" id="IPR056251">
    <property type="entry name" value="Arm_rpt_dom"/>
</dbReference>
<evidence type="ECO:0000256" key="4">
    <source>
        <dbReference type="SAM" id="MobiDB-lite"/>
    </source>
</evidence>
<dbReference type="PROSITE" id="PS50294">
    <property type="entry name" value="WD_REPEATS_REGION"/>
    <property type="match status" value="3"/>
</dbReference>
<dbReference type="InterPro" id="IPR001646">
    <property type="entry name" value="5peptide_repeat"/>
</dbReference>
<dbReference type="Gene3D" id="2.130.10.10">
    <property type="entry name" value="YVTN repeat-like/Quinoprotein amine dehydrogenase"/>
    <property type="match status" value="2"/>
</dbReference>
<keyword evidence="1 3" id="KW-0853">WD repeat</keyword>
<dbReference type="Pfam" id="PF00805">
    <property type="entry name" value="Pentapeptide"/>
    <property type="match status" value="1"/>
</dbReference>
<dbReference type="SMART" id="SM00320">
    <property type="entry name" value="WD40"/>
    <property type="match status" value="4"/>
</dbReference>
<reference evidence="7" key="1">
    <citation type="journal article" date="2020" name="Fungal Divers.">
        <title>Resolving the Mortierellaceae phylogeny through synthesis of multi-gene phylogenetics and phylogenomics.</title>
        <authorList>
            <person name="Vandepol N."/>
            <person name="Liber J."/>
            <person name="Desiro A."/>
            <person name="Na H."/>
            <person name="Kennedy M."/>
            <person name="Barry K."/>
            <person name="Grigoriev I.V."/>
            <person name="Miller A.N."/>
            <person name="O'Donnell K."/>
            <person name="Stajich J.E."/>
            <person name="Bonito G."/>
        </authorList>
    </citation>
    <scope>NUCLEOTIDE SEQUENCE</scope>
    <source>
        <strain evidence="7">KOD948</strain>
    </source>
</reference>
<dbReference type="EMBL" id="JAAAJA010001040">
    <property type="protein sequence ID" value="KAG0248285.1"/>
    <property type="molecule type" value="Genomic_DNA"/>
</dbReference>